<protein>
    <submittedName>
        <fullName evidence="3">Rhodanese-related sulfurtransferase</fullName>
    </submittedName>
</protein>
<dbReference type="AlphaFoldDB" id="A0A1M5NI79"/>
<dbReference type="SMART" id="SM00450">
    <property type="entry name" value="RHOD"/>
    <property type="match status" value="4"/>
</dbReference>
<dbReference type="Pfam" id="PF00581">
    <property type="entry name" value="Rhodanese"/>
    <property type="match status" value="3"/>
</dbReference>
<keyword evidence="3" id="KW-0808">Transferase</keyword>
<reference evidence="3 4" key="1">
    <citation type="submission" date="2016-11" db="EMBL/GenBank/DDBJ databases">
        <authorList>
            <person name="Jaros S."/>
            <person name="Januszkiewicz K."/>
            <person name="Wedrychowicz H."/>
        </authorList>
    </citation>
    <scope>NUCLEOTIDE SEQUENCE [LARGE SCALE GENOMIC DNA]</scope>
    <source>
        <strain evidence="3 4">CGMCC 1.10190</strain>
    </source>
</reference>
<dbReference type="Proteomes" id="UP000184226">
    <property type="component" value="Unassembled WGS sequence"/>
</dbReference>
<dbReference type="Gene3D" id="3.40.250.10">
    <property type="entry name" value="Rhodanese-like domain"/>
    <property type="match status" value="4"/>
</dbReference>
<evidence type="ECO:0000256" key="1">
    <source>
        <dbReference type="ARBA" id="ARBA00022737"/>
    </source>
</evidence>
<dbReference type="PANTHER" id="PTHR43855">
    <property type="entry name" value="THIOSULFATE SULFURTRANSFERASE"/>
    <property type="match status" value="1"/>
</dbReference>
<dbReference type="EMBL" id="FQXE01000001">
    <property type="protein sequence ID" value="SHG89167.1"/>
    <property type="molecule type" value="Genomic_DNA"/>
</dbReference>
<dbReference type="PROSITE" id="PS50206">
    <property type="entry name" value="RHODANESE_3"/>
    <property type="match status" value="4"/>
</dbReference>
<dbReference type="InterPro" id="IPR001763">
    <property type="entry name" value="Rhodanese-like_dom"/>
</dbReference>
<dbReference type="InterPro" id="IPR051126">
    <property type="entry name" value="Thiosulfate_sulfurtransferase"/>
</dbReference>
<keyword evidence="1" id="KW-0677">Repeat</keyword>
<feature type="domain" description="Rhodanese" evidence="2">
    <location>
        <begin position="149"/>
        <end position="240"/>
    </location>
</feature>
<dbReference type="PANTHER" id="PTHR43855:SF1">
    <property type="entry name" value="THIOSULFATE SULFURTRANSFERASE"/>
    <property type="match status" value="1"/>
</dbReference>
<dbReference type="GO" id="GO:0016740">
    <property type="term" value="F:transferase activity"/>
    <property type="evidence" value="ECO:0007669"/>
    <property type="project" value="UniProtKB-KW"/>
</dbReference>
<name>A0A1M5NI79_9BURK</name>
<organism evidence="3 4">
    <name type="scientific">Pollutimonas bauzanensis</name>
    <dbReference type="NCBI Taxonomy" id="658167"/>
    <lineage>
        <taxon>Bacteria</taxon>
        <taxon>Pseudomonadati</taxon>
        <taxon>Pseudomonadota</taxon>
        <taxon>Betaproteobacteria</taxon>
        <taxon>Burkholderiales</taxon>
        <taxon>Alcaligenaceae</taxon>
        <taxon>Pollutimonas</taxon>
    </lineage>
</organism>
<feature type="domain" description="Rhodanese" evidence="2">
    <location>
        <begin position="294"/>
        <end position="376"/>
    </location>
</feature>
<accession>A0A1M5NI79</accession>
<evidence type="ECO:0000313" key="4">
    <source>
        <dbReference type="Proteomes" id="UP000184226"/>
    </source>
</evidence>
<dbReference type="RefSeq" id="WP_073101502.1">
    <property type="nucleotide sequence ID" value="NZ_FQXE01000001.1"/>
</dbReference>
<feature type="domain" description="Rhodanese" evidence="2">
    <location>
        <begin position="26"/>
        <end position="116"/>
    </location>
</feature>
<keyword evidence="4" id="KW-1185">Reference proteome</keyword>
<evidence type="ECO:0000313" key="3">
    <source>
        <dbReference type="EMBL" id="SHG89167.1"/>
    </source>
</evidence>
<proteinExistence type="predicted"/>
<sequence>MSPSLASPTSAAEYLTPSGLRAALRDGQEIAVLDVREAGRIARRGILYGVPAPLWRLEILVDRLVPRRDTRIVLIDDDESLAQPAAAKLTRLGWSNIAVLAGGIDAWQAAGLEIFTGTNIPGKAFGEVIEHQKHTPWIDADELQARIERGDNLVVVDSRTPEEFRNFSLPFAHSLPGAELVYRIGNIAPDPETLVVVNCAGRTRSIVGAQTLIDAGIPNPVVSLKNGTMAWLLSGRELAYGRPAALAEPGGPALLAARGQAGRVARKAGVRHISDEELRRFEAEQEQTTLYRFDIRSREEYLAGHLPGWRWAPGGQLVQATDEYLATRRARVVLADWDGVRALTTAAWLAQLGAVEVFLYQPSQPSVLETGAEPIRTHRYRPPAPQISAQAALALARTGKAVLFDIEYRAAYERRHAQGARFSTPERLPEFLPENRDTTIVLFSADGVLAQAVAAELGWQTGRDARAATGGTHAWAAAGLPTGSGADGVLTGDDDRNISPYNYADQQARDQGFLDYLDWELGLVAQLDREGSPDIRLIA</sequence>
<feature type="domain" description="Rhodanese" evidence="2">
    <location>
        <begin position="397"/>
        <end position="484"/>
    </location>
</feature>
<dbReference type="STRING" id="658167.SAMN04488135_101534"/>
<evidence type="ECO:0000259" key="2">
    <source>
        <dbReference type="PROSITE" id="PS50206"/>
    </source>
</evidence>
<dbReference type="SUPFAM" id="SSF52821">
    <property type="entry name" value="Rhodanese/Cell cycle control phosphatase"/>
    <property type="match status" value="4"/>
</dbReference>
<gene>
    <name evidence="3" type="ORF">SAMN04488135_101534</name>
</gene>
<dbReference type="InterPro" id="IPR036873">
    <property type="entry name" value="Rhodanese-like_dom_sf"/>
</dbReference>